<comment type="pathway">
    <text evidence="1">Nucleotide-sugar biosynthesis; UDP-N-acetyl-alpha-D-glucosamine biosynthesis; N-acetyl-alpha-D-glucosamine 1-phosphate from alpha-D-glucosamine 6-phosphate (route I): step 1/2.</text>
</comment>
<keyword evidence="1" id="KW-0012">Acyltransferase</keyword>
<dbReference type="AlphaFoldDB" id="A0A9X6RKP9"/>
<dbReference type="PANTHER" id="PTHR13355:SF11">
    <property type="entry name" value="GLUCOSAMINE 6-PHOSPHATE N-ACETYLTRANSFERASE"/>
    <property type="match status" value="1"/>
</dbReference>
<comment type="catalytic activity">
    <reaction evidence="1">
        <text>D-glucosamine 6-phosphate + acetyl-CoA = N-acetyl-D-glucosamine 6-phosphate + CoA + H(+)</text>
        <dbReference type="Rhea" id="RHEA:10292"/>
        <dbReference type="ChEBI" id="CHEBI:15378"/>
        <dbReference type="ChEBI" id="CHEBI:57287"/>
        <dbReference type="ChEBI" id="CHEBI:57288"/>
        <dbReference type="ChEBI" id="CHEBI:57513"/>
        <dbReference type="ChEBI" id="CHEBI:58725"/>
        <dbReference type="EC" id="2.3.1.4"/>
    </reaction>
</comment>
<accession>A0A9X6RKP9</accession>
<dbReference type="EC" id="2.3.1.4" evidence="1"/>
<evidence type="ECO:0000256" key="1">
    <source>
        <dbReference type="RuleBase" id="RU365086"/>
    </source>
</evidence>
<name>A0A9X6RKP9_HYPEX</name>
<protein>
    <recommendedName>
        <fullName evidence="1">Glucosamine 6-phosphate N-acetyltransferase</fullName>
        <ecNumber evidence="1">2.3.1.4</ecNumber>
    </recommendedName>
</protein>
<dbReference type="Gene3D" id="3.40.630.30">
    <property type="match status" value="1"/>
</dbReference>
<dbReference type="InterPro" id="IPR016181">
    <property type="entry name" value="Acyl_CoA_acyltransferase"/>
</dbReference>
<dbReference type="GO" id="GO:0006048">
    <property type="term" value="P:UDP-N-acetylglucosamine biosynthetic process"/>
    <property type="evidence" value="ECO:0007669"/>
    <property type="project" value="UniProtKB-UniRule"/>
</dbReference>
<proteinExistence type="inferred from homology"/>
<comment type="similarity">
    <text evidence="1">Belongs to the acetyltransferase family. GNA1 subfamily.</text>
</comment>
<dbReference type="Proteomes" id="UP000192578">
    <property type="component" value="Unassembled WGS sequence"/>
</dbReference>
<sequence length="127" mass="14666">MCRTTKFAAQFHAMKALHGVYYIVVVEDLATQKIIATGTLEIEHKFIHSAALRGRLEEVVIDKEDAEYRYTDNNLGEVMLEVLTTLGKVLGCYKISLESEDHLLAFYNKFGYQHVEGQKYMVLRYRD</sequence>
<dbReference type="GO" id="GO:0004343">
    <property type="term" value="F:glucosamine 6-phosphate N-acetyltransferase activity"/>
    <property type="evidence" value="ECO:0007669"/>
    <property type="project" value="UniProtKB-UniRule"/>
</dbReference>
<dbReference type="InterPro" id="IPR039143">
    <property type="entry name" value="GNPNAT1-like"/>
</dbReference>
<dbReference type="PANTHER" id="PTHR13355">
    <property type="entry name" value="GLUCOSAMINE 6-PHOSPHATE N-ACETYLTRANSFERASE"/>
    <property type="match status" value="1"/>
</dbReference>
<gene>
    <name evidence="2" type="ORF">BV898_15417</name>
</gene>
<evidence type="ECO:0000313" key="3">
    <source>
        <dbReference type="Proteomes" id="UP000192578"/>
    </source>
</evidence>
<reference evidence="3" key="1">
    <citation type="submission" date="2017-01" db="EMBL/GenBank/DDBJ databases">
        <title>Comparative genomics of anhydrobiosis in the tardigrade Hypsibius dujardini.</title>
        <authorList>
            <person name="Yoshida Y."/>
            <person name="Koutsovoulos G."/>
            <person name="Laetsch D."/>
            <person name="Stevens L."/>
            <person name="Kumar S."/>
            <person name="Horikawa D."/>
            <person name="Ishino K."/>
            <person name="Komine S."/>
            <person name="Tomita M."/>
            <person name="Blaxter M."/>
            <person name="Arakawa K."/>
        </authorList>
    </citation>
    <scope>NUCLEOTIDE SEQUENCE [LARGE SCALE GENOMIC DNA]</scope>
    <source>
        <strain evidence="3">Z151</strain>
    </source>
</reference>
<comment type="caution">
    <text evidence="2">The sequence shown here is derived from an EMBL/GenBank/DDBJ whole genome shotgun (WGS) entry which is preliminary data.</text>
</comment>
<dbReference type="EMBL" id="MTYJ01000208">
    <property type="protein sequence ID" value="OWA50916.1"/>
    <property type="molecule type" value="Genomic_DNA"/>
</dbReference>
<evidence type="ECO:0000313" key="2">
    <source>
        <dbReference type="EMBL" id="OWA50916.1"/>
    </source>
</evidence>
<dbReference type="SUPFAM" id="SSF55729">
    <property type="entry name" value="Acyl-CoA N-acyltransferases (Nat)"/>
    <property type="match status" value="1"/>
</dbReference>
<organism evidence="2 3">
    <name type="scientific">Hypsibius exemplaris</name>
    <name type="common">Freshwater tardigrade</name>
    <dbReference type="NCBI Taxonomy" id="2072580"/>
    <lineage>
        <taxon>Eukaryota</taxon>
        <taxon>Metazoa</taxon>
        <taxon>Ecdysozoa</taxon>
        <taxon>Tardigrada</taxon>
        <taxon>Eutardigrada</taxon>
        <taxon>Parachela</taxon>
        <taxon>Hypsibioidea</taxon>
        <taxon>Hypsibiidae</taxon>
        <taxon>Hypsibius</taxon>
    </lineage>
</organism>
<dbReference type="OrthoDB" id="10039976at2759"/>
<keyword evidence="3" id="KW-1185">Reference proteome</keyword>
<keyword evidence="1" id="KW-0808">Transferase</keyword>